<accession>A0A1Y1SHE3</accession>
<feature type="region of interest" description="Disordered" evidence="1">
    <location>
        <begin position="1"/>
        <end position="29"/>
    </location>
</feature>
<dbReference type="EMBL" id="AQQV01000001">
    <property type="protein sequence ID" value="ORE89084.1"/>
    <property type="molecule type" value="Genomic_DNA"/>
</dbReference>
<evidence type="ECO:0000313" key="3">
    <source>
        <dbReference type="EMBL" id="ORE89084.1"/>
    </source>
</evidence>
<sequence>MLGSSGLFMAGCGSSSSSAEGGSTDEEPDQRACLIVPGESSGAYPADGSDSANVLANAAVFRHDIRSDFGGDNTQDGAPLQLDLTLLDADGCAPLVGAAVYVWHCNAAGAYSAYAGLHQADHRSASFLRGVQISDGDGRLSFATIYPGRHAGRATHIYARVYRDDSLNQVLLTTQLALDEDTSEAVYASRVSYEDSAATPATDHTQDEAFGDGDQAQRLSLADDGAGGYVGRLSAALSVL</sequence>
<evidence type="ECO:0000259" key="2">
    <source>
        <dbReference type="Pfam" id="PF00775"/>
    </source>
</evidence>
<dbReference type="AlphaFoldDB" id="A0A1Y1SHE3"/>
<name>A0A1Y1SHE3_9GAMM</name>
<dbReference type="OrthoDB" id="9805815at2"/>
<dbReference type="PANTHER" id="PTHR34315">
    <property type="match status" value="1"/>
</dbReference>
<dbReference type="RefSeq" id="WP_158523037.1">
    <property type="nucleotide sequence ID" value="NZ_AQQV01000001.1"/>
</dbReference>
<dbReference type="Pfam" id="PF00775">
    <property type="entry name" value="Dioxygenase_C"/>
    <property type="match status" value="1"/>
</dbReference>
<dbReference type="Gene3D" id="2.60.130.10">
    <property type="entry name" value="Aromatic compound dioxygenase"/>
    <property type="match status" value="1"/>
</dbReference>
<proteinExistence type="predicted"/>
<gene>
    <name evidence="3" type="ORF">ATO7_04375</name>
</gene>
<evidence type="ECO:0000256" key="1">
    <source>
        <dbReference type="SAM" id="MobiDB-lite"/>
    </source>
</evidence>
<dbReference type="Proteomes" id="UP000192342">
    <property type="component" value="Unassembled WGS sequence"/>
</dbReference>
<feature type="compositionally biased region" description="Low complexity" evidence="1">
    <location>
        <begin position="11"/>
        <end position="22"/>
    </location>
</feature>
<feature type="domain" description="Intradiol ring-cleavage dioxygenases" evidence="2">
    <location>
        <begin position="72"/>
        <end position="151"/>
    </location>
</feature>
<keyword evidence="3" id="KW-0223">Dioxygenase</keyword>
<dbReference type="SUPFAM" id="SSF49482">
    <property type="entry name" value="Aromatic compound dioxygenase"/>
    <property type="match status" value="1"/>
</dbReference>
<keyword evidence="3" id="KW-0560">Oxidoreductase</keyword>
<dbReference type="InterPro" id="IPR015889">
    <property type="entry name" value="Intradiol_dOase_core"/>
</dbReference>
<dbReference type="GO" id="GO:0008199">
    <property type="term" value="F:ferric iron binding"/>
    <property type="evidence" value="ECO:0007669"/>
    <property type="project" value="InterPro"/>
</dbReference>
<protein>
    <submittedName>
        <fullName evidence="3">Intradiol ring-cleavage dioxygenase</fullName>
    </submittedName>
</protein>
<organism evidence="3 4">
    <name type="scientific">Oceanococcus atlanticus</name>
    <dbReference type="NCBI Taxonomy" id="1317117"/>
    <lineage>
        <taxon>Bacteria</taxon>
        <taxon>Pseudomonadati</taxon>
        <taxon>Pseudomonadota</taxon>
        <taxon>Gammaproteobacteria</taxon>
        <taxon>Chromatiales</taxon>
        <taxon>Oceanococcaceae</taxon>
        <taxon>Oceanococcus</taxon>
    </lineage>
</organism>
<keyword evidence="4" id="KW-1185">Reference proteome</keyword>
<dbReference type="InterPro" id="IPR000627">
    <property type="entry name" value="Intradiol_dOase_C"/>
</dbReference>
<evidence type="ECO:0000313" key="4">
    <source>
        <dbReference type="Proteomes" id="UP000192342"/>
    </source>
</evidence>
<dbReference type="PANTHER" id="PTHR34315:SF1">
    <property type="entry name" value="INTRADIOL RING-CLEAVAGE DIOXYGENASES DOMAIN-CONTAINING PROTEIN-RELATED"/>
    <property type="match status" value="1"/>
</dbReference>
<dbReference type="GO" id="GO:0016702">
    <property type="term" value="F:oxidoreductase activity, acting on single donors with incorporation of molecular oxygen, incorporation of two atoms of oxygen"/>
    <property type="evidence" value="ECO:0007669"/>
    <property type="project" value="InterPro"/>
</dbReference>
<dbReference type="STRING" id="1317117.ATO7_04375"/>
<comment type="caution">
    <text evidence="3">The sequence shown here is derived from an EMBL/GenBank/DDBJ whole genome shotgun (WGS) entry which is preliminary data.</text>
</comment>
<reference evidence="3 4" key="1">
    <citation type="submission" date="2013-04" db="EMBL/GenBank/DDBJ databases">
        <title>Oceanococcus atlanticus 22II-S10r2 Genome Sequencing.</title>
        <authorList>
            <person name="Lai Q."/>
            <person name="Li G."/>
            <person name="Shao Z."/>
        </authorList>
    </citation>
    <scope>NUCLEOTIDE SEQUENCE [LARGE SCALE GENOMIC DNA]</scope>
    <source>
        <strain evidence="3 4">22II-S10r2</strain>
    </source>
</reference>